<dbReference type="EMBL" id="PP813864">
    <property type="protein sequence ID" value="XCN26752.1"/>
    <property type="molecule type" value="Genomic_DNA"/>
</dbReference>
<reference evidence="1" key="1">
    <citation type="submission" date="2024-05" db="EMBL/GenBank/DDBJ databases">
        <title>Defense systems in Pseudomonas aeruginosa.</title>
        <authorList>
            <person name="van den Berg D.F."/>
            <person name="Costa R.A."/>
        </authorList>
    </citation>
    <scope>NUCLEOTIDE SEQUENCE</scope>
</reference>
<name>A0AAU8KX30_9VIRU</name>
<accession>A0AAU8KX30</accession>
<proteinExistence type="predicted"/>
<sequence length="82" mass="9257">MLGFTTKAEAQKIGATHHGSYYGIPMWMGDVDSDCPLAFAKWAPFEFVVDLFSYIEGIVNSMLDQEPTFMFKIGRRIDGKDD</sequence>
<protein>
    <submittedName>
        <fullName evidence="1">Uncharacterized protein</fullName>
    </submittedName>
</protein>
<evidence type="ECO:0000313" key="1">
    <source>
        <dbReference type="EMBL" id="XCN26752.1"/>
    </source>
</evidence>
<organism evidence="1">
    <name type="scientific">Pseudomonas phage vB_PaeP_FBPa42</name>
    <dbReference type="NCBI Taxonomy" id="3231240"/>
    <lineage>
        <taxon>Viruses</taxon>
    </lineage>
</organism>